<dbReference type="GO" id="GO:0071973">
    <property type="term" value="P:bacterial-type flagellum-dependent cell motility"/>
    <property type="evidence" value="ECO:0007669"/>
    <property type="project" value="InterPro"/>
</dbReference>
<dbReference type="NCBIfam" id="TIGR02480">
    <property type="entry name" value="fliN"/>
    <property type="match status" value="1"/>
</dbReference>
<keyword evidence="5" id="KW-0145">Chemotaxis</keyword>
<dbReference type="InterPro" id="IPR036429">
    <property type="entry name" value="SpoA-like_sf"/>
</dbReference>
<evidence type="ECO:0000256" key="6">
    <source>
        <dbReference type="ARBA" id="ARBA00022779"/>
    </source>
</evidence>
<dbReference type="PRINTS" id="PR00956">
    <property type="entry name" value="FLGMOTORFLIN"/>
</dbReference>
<feature type="domain" description="Flagellar motor switch protein FliN-like C-terminal" evidence="9">
    <location>
        <begin position="120"/>
        <end position="189"/>
    </location>
</feature>
<evidence type="ECO:0000256" key="5">
    <source>
        <dbReference type="ARBA" id="ARBA00022500"/>
    </source>
</evidence>
<organism evidence="10 11">
    <name type="scientific">Dissulfuribacter thermophilus</name>
    <dbReference type="NCBI Taxonomy" id="1156395"/>
    <lineage>
        <taxon>Bacteria</taxon>
        <taxon>Pseudomonadati</taxon>
        <taxon>Thermodesulfobacteriota</taxon>
        <taxon>Dissulfuribacteria</taxon>
        <taxon>Dissulfuribacterales</taxon>
        <taxon>Dissulfuribacteraceae</taxon>
        <taxon>Dissulfuribacter</taxon>
    </lineage>
</organism>
<dbReference type="InterPro" id="IPR001543">
    <property type="entry name" value="FliN-like_C"/>
</dbReference>
<keyword evidence="10" id="KW-0282">Flagellum</keyword>
<feature type="compositionally biased region" description="Basic and acidic residues" evidence="8">
    <location>
        <begin position="1"/>
        <end position="12"/>
    </location>
</feature>
<proteinExistence type="inferred from homology"/>
<dbReference type="EMBL" id="MAGO01000002">
    <property type="protein sequence ID" value="OCC16097.1"/>
    <property type="molecule type" value="Genomic_DNA"/>
</dbReference>
<feature type="compositionally biased region" description="Basic and acidic residues" evidence="8">
    <location>
        <begin position="86"/>
        <end position="96"/>
    </location>
</feature>
<accession>A0A1B9F833</accession>
<dbReference type="SUPFAM" id="SSF101801">
    <property type="entry name" value="Surface presentation of antigens (SPOA)"/>
    <property type="match status" value="1"/>
</dbReference>
<dbReference type="GO" id="GO:0003774">
    <property type="term" value="F:cytoskeletal motor activity"/>
    <property type="evidence" value="ECO:0007669"/>
    <property type="project" value="InterPro"/>
</dbReference>
<comment type="similarity">
    <text evidence="2">Belongs to the FliN/MopA/SpaO family.</text>
</comment>
<sequence length="199" mass="21457">MLSQEELDKLLEEGIDEQEGEGSLDAKSGSEGQQDAQQKTEVGDSKDGQESSTEDVSWDDAFKEAAQGGDEAAKKALDQGQVGSEGPKETDSEKDVAPNFSDFGQETSKKGVEHPDLDFILDIPLDVSVELGRAKLRIKDLLQLGQGSVVELNKLAGEPAEIYVNHKLMAKGEIVVVNEKFGVRLTEIISPSDRVKSLG</sequence>
<dbReference type="PATRIC" id="fig|1156395.6.peg.565"/>
<dbReference type="InterPro" id="IPR001172">
    <property type="entry name" value="FliN_T3SS_HrcQb"/>
</dbReference>
<keyword evidence="10" id="KW-0966">Cell projection</keyword>
<keyword evidence="4" id="KW-1003">Cell membrane</keyword>
<evidence type="ECO:0000313" key="11">
    <source>
        <dbReference type="Proteomes" id="UP000093080"/>
    </source>
</evidence>
<feature type="region of interest" description="Disordered" evidence="8">
    <location>
        <begin position="1"/>
        <end position="109"/>
    </location>
</feature>
<keyword evidence="11" id="KW-1185">Reference proteome</keyword>
<dbReference type="AlphaFoldDB" id="A0A1B9F833"/>
<dbReference type="GO" id="GO:0009425">
    <property type="term" value="C:bacterial-type flagellum basal body"/>
    <property type="evidence" value="ECO:0007669"/>
    <property type="project" value="InterPro"/>
</dbReference>
<comment type="caution">
    <text evidence="10">The sequence shown here is derived from an EMBL/GenBank/DDBJ whole genome shotgun (WGS) entry which is preliminary data.</text>
</comment>
<feature type="compositionally biased region" description="Polar residues" evidence="8">
    <location>
        <begin position="30"/>
        <end position="40"/>
    </location>
</feature>
<dbReference type="STRING" id="1156395.DBT_0559"/>
<keyword evidence="7" id="KW-0472">Membrane</keyword>
<evidence type="ECO:0000256" key="7">
    <source>
        <dbReference type="ARBA" id="ARBA00023136"/>
    </source>
</evidence>
<evidence type="ECO:0000256" key="3">
    <source>
        <dbReference type="ARBA" id="ARBA00021897"/>
    </source>
</evidence>
<gene>
    <name evidence="10" type="ORF">DBT_0559</name>
</gene>
<comment type="subcellular location">
    <subcellularLocation>
        <location evidence="1">Cell membrane</location>
        <topology evidence="1">Peripheral membrane protein</topology>
        <orientation evidence="1">Cytoplasmic side</orientation>
    </subcellularLocation>
</comment>
<keyword evidence="10" id="KW-0969">Cilium</keyword>
<dbReference type="Gene3D" id="2.30.330.10">
    <property type="entry name" value="SpoA-like"/>
    <property type="match status" value="1"/>
</dbReference>
<protein>
    <recommendedName>
        <fullName evidence="3">Flagellar motor switch protein FliN</fullName>
    </recommendedName>
</protein>
<evidence type="ECO:0000256" key="4">
    <source>
        <dbReference type="ARBA" id="ARBA00022475"/>
    </source>
</evidence>
<evidence type="ECO:0000313" key="10">
    <source>
        <dbReference type="EMBL" id="OCC16097.1"/>
    </source>
</evidence>
<feature type="compositionally biased region" description="Acidic residues" evidence="8">
    <location>
        <begin position="13"/>
        <end position="22"/>
    </location>
</feature>
<evidence type="ECO:0000256" key="2">
    <source>
        <dbReference type="ARBA" id="ARBA00009226"/>
    </source>
</evidence>
<reference evidence="10 11" key="1">
    <citation type="submission" date="2016-06" db="EMBL/GenBank/DDBJ databases">
        <title>Respiratory ammonification of nitrate coupled to the oxidation of elemental sulfur in deep-sea autotrophic thermophilic bacteria.</title>
        <authorList>
            <person name="Slobodkina G.B."/>
            <person name="Mardanov A.V."/>
            <person name="Ravin N.V."/>
            <person name="Frolova A.A."/>
            <person name="Viryasiv M.B."/>
            <person name="Chernyh N.A."/>
            <person name="Bonch-Osmolovskaya E.A."/>
            <person name="Slobodkin A.I."/>
        </authorList>
    </citation>
    <scope>NUCLEOTIDE SEQUENCE [LARGE SCALE GENOMIC DNA]</scope>
    <source>
        <strain evidence="10 11">S69</strain>
    </source>
</reference>
<dbReference type="PANTHER" id="PTHR43484:SF1">
    <property type="entry name" value="FLAGELLAR MOTOR SWITCH PROTEIN FLIN"/>
    <property type="match status" value="1"/>
</dbReference>
<keyword evidence="6" id="KW-0283">Flagellar rotation</keyword>
<evidence type="ECO:0000256" key="8">
    <source>
        <dbReference type="SAM" id="MobiDB-lite"/>
    </source>
</evidence>
<evidence type="ECO:0000256" key="1">
    <source>
        <dbReference type="ARBA" id="ARBA00004413"/>
    </source>
</evidence>
<evidence type="ECO:0000259" key="9">
    <source>
        <dbReference type="Pfam" id="PF01052"/>
    </source>
</evidence>
<dbReference type="Proteomes" id="UP000093080">
    <property type="component" value="Unassembled WGS sequence"/>
</dbReference>
<dbReference type="InterPro" id="IPR012826">
    <property type="entry name" value="FliN"/>
</dbReference>
<dbReference type="InterPro" id="IPR051469">
    <property type="entry name" value="FliN/MopA/SpaO"/>
</dbReference>
<dbReference type="Pfam" id="PF01052">
    <property type="entry name" value="FliMN_C"/>
    <property type="match status" value="1"/>
</dbReference>
<dbReference type="GO" id="GO:0006935">
    <property type="term" value="P:chemotaxis"/>
    <property type="evidence" value="ECO:0007669"/>
    <property type="project" value="UniProtKB-KW"/>
</dbReference>
<name>A0A1B9F833_9BACT</name>
<dbReference type="GO" id="GO:0005886">
    <property type="term" value="C:plasma membrane"/>
    <property type="evidence" value="ECO:0007669"/>
    <property type="project" value="UniProtKB-SubCell"/>
</dbReference>
<dbReference type="RefSeq" id="WP_067616147.1">
    <property type="nucleotide sequence ID" value="NZ_MAGO01000002.1"/>
</dbReference>
<dbReference type="PANTHER" id="PTHR43484">
    <property type="match status" value="1"/>
</dbReference>